<dbReference type="PIRSF" id="PIRSF006603">
    <property type="entry name" value="DinF"/>
    <property type="match status" value="1"/>
</dbReference>
<evidence type="ECO:0000256" key="5">
    <source>
        <dbReference type="ARBA" id="ARBA00022692"/>
    </source>
</evidence>
<keyword evidence="3" id="KW-0050">Antiport</keyword>
<feature type="transmembrane region" description="Helical" evidence="10">
    <location>
        <begin position="316"/>
        <end position="335"/>
    </location>
</feature>
<proteinExistence type="predicted"/>
<protein>
    <recommendedName>
        <fullName evidence="9">Multidrug-efflux transporter</fullName>
    </recommendedName>
</protein>
<evidence type="ECO:0000256" key="9">
    <source>
        <dbReference type="ARBA" id="ARBA00031636"/>
    </source>
</evidence>
<dbReference type="STRING" id="862908.BMS_1004"/>
<dbReference type="PANTHER" id="PTHR43298">
    <property type="entry name" value="MULTIDRUG RESISTANCE PROTEIN NORM-RELATED"/>
    <property type="match status" value="1"/>
</dbReference>
<dbReference type="GO" id="GO:0005886">
    <property type="term" value="C:plasma membrane"/>
    <property type="evidence" value="ECO:0007669"/>
    <property type="project" value="UniProtKB-SubCell"/>
</dbReference>
<dbReference type="GO" id="GO:0042910">
    <property type="term" value="F:xenobiotic transmembrane transporter activity"/>
    <property type="evidence" value="ECO:0007669"/>
    <property type="project" value="InterPro"/>
</dbReference>
<keyword evidence="4" id="KW-1003">Cell membrane</keyword>
<feature type="transmembrane region" description="Helical" evidence="10">
    <location>
        <begin position="416"/>
        <end position="439"/>
    </location>
</feature>
<dbReference type="Proteomes" id="UP000008963">
    <property type="component" value="Chromosome"/>
</dbReference>
<reference evidence="12" key="1">
    <citation type="journal article" date="2013" name="ISME J.">
        <title>A small predatory core genome in the divergent marine Bacteriovorax marinus SJ and the terrestrial Bdellovibrio bacteriovorus.</title>
        <authorList>
            <person name="Crossman L.C."/>
            <person name="Chen H."/>
            <person name="Cerdeno-Tarraga A.M."/>
            <person name="Brooks K."/>
            <person name="Quail M.A."/>
            <person name="Pineiro S.A."/>
            <person name="Hobley L."/>
            <person name="Sockett R.E."/>
            <person name="Bentley S.D."/>
            <person name="Parkhill J."/>
            <person name="Williams H.N."/>
            <person name="Stine O.C."/>
        </authorList>
    </citation>
    <scope>NUCLEOTIDE SEQUENCE [LARGE SCALE GENOMIC DNA]</scope>
    <source>
        <strain evidence="12">ATCC BAA-682 / DSM 15412 / SJ</strain>
    </source>
</reference>
<comment type="subcellular location">
    <subcellularLocation>
        <location evidence="1">Cell membrane</location>
        <topology evidence="1">Multi-pass membrane protein</topology>
    </subcellularLocation>
</comment>
<feature type="transmembrane region" description="Helical" evidence="10">
    <location>
        <begin position="12"/>
        <end position="30"/>
    </location>
</feature>
<keyword evidence="5 10" id="KW-0812">Transmembrane</keyword>
<evidence type="ECO:0000256" key="7">
    <source>
        <dbReference type="ARBA" id="ARBA00023065"/>
    </source>
</evidence>
<dbReference type="KEGG" id="bmx:BMS_1004"/>
<feature type="transmembrane region" description="Helical" evidence="10">
    <location>
        <begin position="233"/>
        <end position="255"/>
    </location>
</feature>
<evidence type="ECO:0000313" key="11">
    <source>
        <dbReference type="EMBL" id="CBW25888.1"/>
    </source>
</evidence>
<evidence type="ECO:0000256" key="3">
    <source>
        <dbReference type="ARBA" id="ARBA00022449"/>
    </source>
</evidence>
<dbReference type="EMBL" id="FQ312005">
    <property type="protein sequence ID" value="CBW25888.1"/>
    <property type="molecule type" value="Genomic_DNA"/>
</dbReference>
<feature type="transmembrane region" description="Helical" evidence="10">
    <location>
        <begin position="187"/>
        <end position="212"/>
    </location>
</feature>
<feature type="transmembrane region" description="Helical" evidence="10">
    <location>
        <begin position="93"/>
        <end position="116"/>
    </location>
</feature>
<dbReference type="eggNOG" id="COG0534">
    <property type="taxonomic scope" value="Bacteria"/>
</dbReference>
<dbReference type="PANTHER" id="PTHR43298:SF2">
    <property type="entry name" value="FMN_FAD EXPORTER YEEO-RELATED"/>
    <property type="match status" value="1"/>
</dbReference>
<gene>
    <name evidence="11" type="ordered locus">BMS_1004</name>
</gene>
<evidence type="ECO:0000313" key="12">
    <source>
        <dbReference type="Proteomes" id="UP000008963"/>
    </source>
</evidence>
<feature type="transmembrane region" description="Helical" evidence="10">
    <location>
        <begin position="355"/>
        <end position="376"/>
    </location>
</feature>
<keyword evidence="6 10" id="KW-1133">Transmembrane helix</keyword>
<dbReference type="GO" id="GO:0006811">
    <property type="term" value="P:monoatomic ion transport"/>
    <property type="evidence" value="ECO:0007669"/>
    <property type="project" value="UniProtKB-KW"/>
</dbReference>
<sequence>MSFMKKELKKIIQLSLPLIFAQIGVVLLGVSDMVMLGHYSDTALKASGLANVWIIGTLMFGIGCSLGVDPIISKLVGQGESERTKVSLITGKALAVAIAVLTGLLWANTGAILGLFDQNAEYAELAHSYALIQIPSLIPFFMYMVFRQYLIARESTMPVALVLLLTNFINIFLNWIFIFGVGPFEEMGLFGAGLSSCLMRAAQYILLCLIILKSKKYRYHWVPYKAKYIDSEMLKKIVLIGLPIGAHLMLEAFGLQVTAFMAGKIGDDDLGAHSILLNLQYLFFILPMAFSLCAATRVGNEIGARSSNIFNVFKATSLLCLILFLCSSLGMFYFGESLVRAYGTSEAIILKARESLFYSSLFLFFYGLQLVGSGFLRGAGLTVITSLSNILSLYVIAIPLAYFLGVSREWGLQGLWAALAIGMVVATCANAILNLRYLFRVKSELSLSH</sequence>
<dbReference type="InterPro" id="IPR050222">
    <property type="entry name" value="MATE_MdtK"/>
</dbReference>
<dbReference type="InterPro" id="IPR002528">
    <property type="entry name" value="MATE_fam"/>
</dbReference>
<evidence type="ECO:0000256" key="1">
    <source>
        <dbReference type="ARBA" id="ARBA00004651"/>
    </source>
</evidence>
<dbReference type="AlphaFoldDB" id="E1WXT1"/>
<evidence type="ECO:0000256" key="6">
    <source>
        <dbReference type="ARBA" id="ARBA00022989"/>
    </source>
</evidence>
<evidence type="ECO:0000256" key="10">
    <source>
        <dbReference type="SAM" id="Phobius"/>
    </source>
</evidence>
<feature type="transmembrane region" description="Helical" evidence="10">
    <location>
        <begin position="128"/>
        <end position="146"/>
    </location>
</feature>
<keyword evidence="7" id="KW-0406">Ion transport</keyword>
<feature type="transmembrane region" description="Helical" evidence="10">
    <location>
        <begin position="383"/>
        <end position="404"/>
    </location>
</feature>
<dbReference type="NCBIfam" id="TIGR00797">
    <property type="entry name" value="matE"/>
    <property type="match status" value="1"/>
</dbReference>
<dbReference type="HOGENOM" id="CLU_012893_6_3_7"/>
<evidence type="ECO:0000256" key="8">
    <source>
        <dbReference type="ARBA" id="ARBA00023136"/>
    </source>
</evidence>
<evidence type="ECO:0000256" key="4">
    <source>
        <dbReference type="ARBA" id="ARBA00022475"/>
    </source>
</evidence>
<dbReference type="InterPro" id="IPR048279">
    <property type="entry name" value="MdtK-like"/>
</dbReference>
<name>E1WXT1_HALMS</name>
<keyword evidence="12" id="KW-1185">Reference proteome</keyword>
<dbReference type="GO" id="GO:0015297">
    <property type="term" value="F:antiporter activity"/>
    <property type="evidence" value="ECO:0007669"/>
    <property type="project" value="UniProtKB-KW"/>
</dbReference>
<dbReference type="PATRIC" id="fig|862908.3.peg.955"/>
<feature type="transmembrane region" description="Helical" evidence="10">
    <location>
        <begin position="158"/>
        <end position="181"/>
    </location>
</feature>
<keyword evidence="8 10" id="KW-0472">Membrane</keyword>
<evidence type="ECO:0000256" key="2">
    <source>
        <dbReference type="ARBA" id="ARBA00022448"/>
    </source>
</evidence>
<accession>E1WXT1</accession>
<dbReference type="Pfam" id="PF01554">
    <property type="entry name" value="MatE"/>
    <property type="match status" value="2"/>
</dbReference>
<feature type="transmembrane region" description="Helical" evidence="10">
    <location>
        <begin position="50"/>
        <end position="72"/>
    </location>
</feature>
<organism evidence="11 12">
    <name type="scientific">Halobacteriovorax marinus (strain ATCC BAA-682 / DSM 15412 / SJ)</name>
    <name type="common">Bacteriovorax marinus</name>
    <dbReference type="NCBI Taxonomy" id="862908"/>
    <lineage>
        <taxon>Bacteria</taxon>
        <taxon>Pseudomonadati</taxon>
        <taxon>Bdellovibrionota</taxon>
        <taxon>Bacteriovoracia</taxon>
        <taxon>Bacteriovoracales</taxon>
        <taxon>Halobacteriovoraceae</taxon>
        <taxon>Halobacteriovorax</taxon>
    </lineage>
</organism>
<keyword evidence="2" id="KW-0813">Transport</keyword>
<feature type="transmembrane region" description="Helical" evidence="10">
    <location>
        <begin position="275"/>
        <end position="295"/>
    </location>
</feature>